<gene>
    <name evidence="5" type="ORF">OOJ09_31855</name>
</gene>
<evidence type="ECO:0000259" key="1">
    <source>
        <dbReference type="Pfam" id="PF03050"/>
    </source>
</evidence>
<dbReference type="RefSeq" id="WP_269909010.1">
    <property type="nucleotide sequence ID" value="NZ_JAPFQA010000047.1"/>
</dbReference>
<accession>A0ABT4R4R8</accession>
<protein>
    <submittedName>
        <fullName evidence="5">IS66 family transposase</fullName>
    </submittedName>
</protein>
<dbReference type="Pfam" id="PF03050">
    <property type="entry name" value="DDE_Tnp_IS66"/>
    <property type="match status" value="1"/>
</dbReference>
<dbReference type="InterPro" id="IPR052344">
    <property type="entry name" value="Transposase-related"/>
</dbReference>
<reference evidence="5" key="1">
    <citation type="submission" date="2022-11" db="EMBL/GenBank/DDBJ databases">
        <authorList>
            <person name="Coimbra C."/>
        </authorList>
    </citation>
    <scope>NUCLEOTIDE SEQUENCE</scope>
    <source>
        <strain evidence="5">Jales19</strain>
    </source>
</reference>
<evidence type="ECO:0000313" key="6">
    <source>
        <dbReference type="Proteomes" id="UP001152178"/>
    </source>
</evidence>
<dbReference type="InterPro" id="IPR004291">
    <property type="entry name" value="Transposase_IS66_central"/>
</dbReference>
<dbReference type="PANTHER" id="PTHR33678:SF1">
    <property type="entry name" value="BLL1576 PROTEIN"/>
    <property type="match status" value="1"/>
</dbReference>
<evidence type="ECO:0000259" key="4">
    <source>
        <dbReference type="Pfam" id="PF13817"/>
    </source>
</evidence>
<organism evidence="5 6">
    <name type="scientific">Mesorhizobium qingshengii</name>
    <dbReference type="NCBI Taxonomy" id="1165689"/>
    <lineage>
        <taxon>Bacteria</taxon>
        <taxon>Pseudomonadati</taxon>
        <taxon>Pseudomonadota</taxon>
        <taxon>Alphaproteobacteria</taxon>
        <taxon>Hyphomicrobiales</taxon>
        <taxon>Phyllobacteriaceae</taxon>
        <taxon>Mesorhizobium</taxon>
    </lineage>
</organism>
<dbReference type="InterPro" id="IPR024474">
    <property type="entry name" value="Znf_dom_IS66"/>
</dbReference>
<dbReference type="EMBL" id="JAPFQA010000047">
    <property type="protein sequence ID" value="MCZ8548764.1"/>
    <property type="molecule type" value="Genomic_DNA"/>
</dbReference>
<dbReference type="PANTHER" id="PTHR33678">
    <property type="entry name" value="BLL1576 PROTEIN"/>
    <property type="match status" value="1"/>
</dbReference>
<dbReference type="Proteomes" id="UP001152178">
    <property type="component" value="Unassembled WGS sequence"/>
</dbReference>
<feature type="domain" description="Transposase TnpC homeodomain" evidence="3">
    <location>
        <begin position="61"/>
        <end position="134"/>
    </location>
</feature>
<evidence type="ECO:0000313" key="5">
    <source>
        <dbReference type="EMBL" id="MCZ8548764.1"/>
    </source>
</evidence>
<evidence type="ECO:0000259" key="3">
    <source>
        <dbReference type="Pfam" id="PF13007"/>
    </source>
</evidence>
<keyword evidence="6" id="KW-1185">Reference proteome</keyword>
<dbReference type="Pfam" id="PF13817">
    <property type="entry name" value="DDE_Tnp_IS66_C"/>
    <property type="match status" value="1"/>
</dbReference>
<dbReference type="Pfam" id="PF13007">
    <property type="entry name" value="LZ_Tnp_IS66"/>
    <property type="match status" value="1"/>
</dbReference>
<feature type="domain" description="Transposase IS66 central" evidence="1">
    <location>
        <begin position="198"/>
        <end position="500"/>
    </location>
</feature>
<dbReference type="InterPro" id="IPR024463">
    <property type="entry name" value="Transposase_TnpC_homeodom"/>
</dbReference>
<proteinExistence type="predicted"/>
<dbReference type="NCBIfam" id="NF033517">
    <property type="entry name" value="transpos_IS66"/>
    <property type="match status" value="1"/>
</dbReference>
<feature type="domain" description="Transposase IS66 zinc-finger binding" evidence="2">
    <location>
        <begin position="139"/>
        <end position="184"/>
    </location>
</feature>
<dbReference type="InterPro" id="IPR039552">
    <property type="entry name" value="IS66_C"/>
</dbReference>
<sequence>MVATAQDAVPDDIGALRAALTAALARAEDEAARAALVEAELAVARAKASDDAALIAHQDLTIRKLQRALHGQSSERAARLHDQMELTFEELESTATEDEIAAEQAAARTTEVAPYVRKRPARQPFPEHLPRERVVEPAPTACHCCGGHRLRKLGEDITETLEVVPRQWKVTQHVREKFTCRDCEAISQAPAPFHATPRGWAGPGLLAMILFEKFGQHQPLNRQAERYAREGVPLSLSTLADQVGAGAAVLMPLFKRLQAHVLAASRLHGDDTTVPVLAKGKTDTGRLWTYVRDDRPFGGADPPAAVFYYSRDRRGEHPAAHLAGWSGILQADAYGGYGDLYATGRQPAPILEASCWAHSRRKVFELADVEAAARKKAHGEKPNLVYPLAVEAVKRIDALFDIERAINGLSPGQRHAARQERSAPLVTELERWMIETRDKLSRGHDLTKAFNYMLRRWSSFTRFLDDGRICLSNNAAERALRGVALGRKSWLFCGSDRGGQRAAVLYSLIVSAKLNDVDPQAWLADILARIAAHPAQRIDDLLPWNWRSAQLRTQPAAA</sequence>
<feature type="domain" description="Transposase IS66 C-terminal" evidence="4">
    <location>
        <begin position="507"/>
        <end position="544"/>
    </location>
</feature>
<dbReference type="Pfam" id="PF13005">
    <property type="entry name" value="zf-IS66"/>
    <property type="match status" value="1"/>
</dbReference>
<comment type="caution">
    <text evidence="5">The sequence shown here is derived from an EMBL/GenBank/DDBJ whole genome shotgun (WGS) entry which is preliminary data.</text>
</comment>
<evidence type="ECO:0000259" key="2">
    <source>
        <dbReference type="Pfam" id="PF13005"/>
    </source>
</evidence>
<name>A0ABT4R4R8_9HYPH</name>